<dbReference type="AlphaFoldDB" id="A0A179UWF8"/>
<dbReference type="GeneID" id="42528224"/>
<feature type="region of interest" description="Disordered" evidence="1">
    <location>
        <begin position="197"/>
        <end position="263"/>
    </location>
</feature>
<feature type="compositionally biased region" description="Low complexity" evidence="1">
    <location>
        <begin position="146"/>
        <end position="163"/>
    </location>
</feature>
<organism evidence="2 3">
    <name type="scientific">Blastomyces gilchristii (strain SLH14081)</name>
    <name type="common">Blastomyces dermatitidis</name>
    <dbReference type="NCBI Taxonomy" id="559298"/>
    <lineage>
        <taxon>Eukaryota</taxon>
        <taxon>Fungi</taxon>
        <taxon>Dikarya</taxon>
        <taxon>Ascomycota</taxon>
        <taxon>Pezizomycotina</taxon>
        <taxon>Eurotiomycetes</taxon>
        <taxon>Eurotiomycetidae</taxon>
        <taxon>Onygenales</taxon>
        <taxon>Ajellomycetaceae</taxon>
        <taxon>Blastomyces</taxon>
    </lineage>
</organism>
<sequence>MLEDMSLFGQPGIPLLGEHLELMQQDDSTFLELALHPDVLSSECRTDTCHTESSSKSVTPAFFEQKSYSSPADDVNASPVTPWNSSPTQIYPPATNSDTQELYDALNFSEWCHDIINYASPCPDPLGETSWGQGVLDTGPLGSLSRFMPSSPSRIRSSVPLPSFDKDSPPDLSQIDFEKLIDSHELLPDLTLTPGASHQAEQNFENKRERSDSCLANPTFKPPRKKKPVLVREYNLRKLPSRMLKDPAIQDKGSKNIRRHLSS</sequence>
<accession>A0A179UWF8</accession>
<gene>
    <name evidence="2" type="ORF">BDBG_07567</name>
</gene>
<proteinExistence type="predicted"/>
<name>A0A179UWF8_BLAGS</name>
<feature type="region of interest" description="Disordered" evidence="1">
    <location>
        <begin position="69"/>
        <end position="90"/>
    </location>
</feature>
<protein>
    <submittedName>
        <fullName evidence="2">Uncharacterized protein</fullName>
    </submittedName>
</protein>
<reference evidence="3" key="1">
    <citation type="journal article" date="2015" name="PLoS Genet.">
        <title>The dynamic genome and transcriptome of the human fungal pathogen Blastomyces and close relative Emmonsia.</title>
        <authorList>
            <person name="Munoz J.F."/>
            <person name="Gauthier G.M."/>
            <person name="Desjardins C.A."/>
            <person name="Gallo J.E."/>
            <person name="Holder J."/>
            <person name="Sullivan T.D."/>
            <person name="Marty A.J."/>
            <person name="Carmen J.C."/>
            <person name="Chen Z."/>
            <person name="Ding L."/>
            <person name="Gujja S."/>
            <person name="Magrini V."/>
            <person name="Misas E."/>
            <person name="Mitreva M."/>
            <person name="Priest M."/>
            <person name="Saif S."/>
            <person name="Whiston E.A."/>
            <person name="Young S."/>
            <person name="Zeng Q."/>
            <person name="Goldman W.E."/>
            <person name="Mardis E.R."/>
            <person name="Taylor J.W."/>
            <person name="McEwen J.G."/>
            <person name="Clay O.K."/>
            <person name="Klein B.S."/>
            <person name="Cuomo C.A."/>
        </authorList>
    </citation>
    <scope>NUCLEOTIDE SEQUENCE [LARGE SCALE GENOMIC DNA]</scope>
    <source>
        <strain evidence="3">SLH14081</strain>
    </source>
</reference>
<keyword evidence="3" id="KW-1185">Reference proteome</keyword>
<evidence type="ECO:0000256" key="1">
    <source>
        <dbReference type="SAM" id="MobiDB-lite"/>
    </source>
</evidence>
<feature type="compositionally biased region" description="Polar residues" evidence="1">
    <location>
        <begin position="78"/>
        <end position="90"/>
    </location>
</feature>
<evidence type="ECO:0000313" key="3">
    <source>
        <dbReference type="Proteomes" id="UP000002038"/>
    </source>
</evidence>
<dbReference type="KEGG" id="bgh:BDBG_07567"/>
<dbReference type="EMBL" id="GG657466">
    <property type="protein sequence ID" value="OAT12190.1"/>
    <property type="molecule type" value="Genomic_DNA"/>
</dbReference>
<dbReference type="VEuPathDB" id="FungiDB:BDBG_07567"/>
<dbReference type="OrthoDB" id="4186693at2759"/>
<feature type="compositionally biased region" description="Basic and acidic residues" evidence="1">
    <location>
        <begin position="243"/>
        <end position="254"/>
    </location>
</feature>
<feature type="region of interest" description="Disordered" evidence="1">
    <location>
        <begin position="146"/>
        <end position="169"/>
    </location>
</feature>
<evidence type="ECO:0000313" key="2">
    <source>
        <dbReference type="EMBL" id="OAT12190.1"/>
    </source>
</evidence>
<dbReference type="RefSeq" id="XP_031580257.1">
    <property type="nucleotide sequence ID" value="XM_031723155.1"/>
</dbReference>
<dbReference type="Proteomes" id="UP000002038">
    <property type="component" value="Unassembled WGS sequence"/>
</dbReference>